<accession>A0A645G8E5</accession>
<dbReference type="EMBL" id="VSSQ01067880">
    <property type="protein sequence ID" value="MPN20193.1"/>
    <property type="molecule type" value="Genomic_DNA"/>
</dbReference>
<organism evidence="1">
    <name type="scientific">bioreactor metagenome</name>
    <dbReference type="NCBI Taxonomy" id="1076179"/>
    <lineage>
        <taxon>unclassified sequences</taxon>
        <taxon>metagenomes</taxon>
        <taxon>ecological metagenomes</taxon>
    </lineage>
</organism>
<proteinExistence type="predicted"/>
<reference evidence="1" key="1">
    <citation type="submission" date="2019-08" db="EMBL/GenBank/DDBJ databases">
        <authorList>
            <person name="Kucharzyk K."/>
            <person name="Murdoch R.W."/>
            <person name="Higgins S."/>
            <person name="Loffler F."/>
        </authorList>
    </citation>
    <scope>NUCLEOTIDE SEQUENCE</scope>
</reference>
<gene>
    <name evidence="1" type="ORF">SDC9_167571</name>
</gene>
<evidence type="ECO:0000313" key="1">
    <source>
        <dbReference type="EMBL" id="MPN20193.1"/>
    </source>
</evidence>
<sequence>MFLQGKRDSIALHGDGCVCFRILCGLHLAVDRQVCLNIAGVTPADDHQILAAPVGADQQFRIGGLHRIFGIPVSGIDTIVFPDSEVEEQGVDLLQ</sequence>
<protein>
    <submittedName>
        <fullName evidence="1">Uncharacterized protein</fullName>
    </submittedName>
</protein>
<comment type="caution">
    <text evidence="1">The sequence shown here is derived from an EMBL/GenBank/DDBJ whole genome shotgun (WGS) entry which is preliminary data.</text>
</comment>
<name>A0A645G8E5_9ZZZZ</name>
<dbReference type="AlphaFoldDB" id="A0A645G8E5"/>